<evidence type="ECO:0000256" key="1">
    <source>
        <dbReference type="ARBA" id="ARBA00006479"/>
    </source>
</evidence>
<dbReference type="eggNOG" id="COG1940">
    <property type="taxonomic scope" value="Bacteria"/>
</dbReference>
<dbReference type="InterPro" id="IPR000600">
    <property type="entry name" value="ROK"/>
</dbReference>
<dbReference type="PANTHER" id="PTHR18964:SF149">
    <property type="entry name" value="BIFUNCTIONAL UDP-N-ACETYLGLUCOSAMINE 2-EPIMERASE_N-ACETYLMANNOSAMINE KINASE"/>
    <property type="match status" value="1"/>
</dbReference>
<protein>
    <submittedName>
        <fullName evidence="3">ROK family protein</fullName>
    </submittedName>
</protein>
<accession>A0A086ZWN8</accession>
<dbReference type="SUPFAM" id="SSF53067">
    <property type="entry name" value="Actin-like ATPase domain"/>
    <property type="match status" value="1"/>
</dbReference>
<dbReference type="EMBL" id="JGYN01000011">
    <property type="protein sequence ID" value="KFI50938.1"/>
    <property type="molecule type" value="Genomic_DNA"/>
</dbReference>
<keyword evidence="4" id="KW-1185">Reference proteome</keyword>
<reference evidence="3 4" key="1">
    <citation type="submission" date="2014-03" db="EMBL/GenBank/DDBJ databases">
        <title>Genomics of Bifidobacteria.</title>
        <authorList>
            <person name="Ventura M."/>
            <person name="Milani C."/>
            <person name="Lugli G.A."/>
        </authorList>
    </citation>
    <scope>NUCLEOTIDE SEQUENCE [LARGE SCALE GENOMIC DNA]</scope>
    <source>
        <strain evidence="3 4">DSM 23969</strain>
    </source>
</reference>
<sequence length="236" mass="25712">APAAPDASTPDSPKQRPQTMFADATGTSGFSVQSMRQIMHRPLTPMRDADAAATAELWFDPTLRDAICIYLDRRPCGAIVVNGRLHQNAAFRDGMIEHMSLVPGGRPCYCGQRGCMDAYCSPETLPEDYESLPGFFSVLEQGETHHRERMNEWLDRVAQAIANVRSVIAGDVIVGGEAAQYLDDDDIADLKSRVAKLSPFGGDDLRLRRGLCMDGQPALGAALSLIGDWLDANSCR</sequence>
<comment type="caution">
    <text evidence="3">The sequence shown here is derived from an EMBL/GenBank/DDBJ whole genome shotgun (WGS) entry which is preliminary data.</text>
</comment>
<dbReference type="RefSeq" id="WP_156103671.1">
    <property type="nucleotide sequence ID" value="NZ_JGYN01000011.1"/>
</dbReference>
<evidence type="ECO:0000313" key="4">
    <source>
        <dbReference type="Proteomes" id="UP000029108"/>
    </source>
</evidence>
<feature type="region of interest" description="Disordered" evidence="2">
    <location>
        <begin position="1"/>
        <end position="26"/>
    </location>
</feature>
<dbReference type="PANTHER" id="PTHR18964">
    <property type="entry name" value="ROK (REPRESSOR, ORF, KINASE) FAMILY"/>
    <property type="match status" value="1"/>
</dbReference>
<organism evidence="3 4">
    <name type="scientific">Bifidobacterium biavatii DSM 23969</name>
    <dbReference type="NCBI Taxonomy" id="1437608"/>
    <lineage>
        <taxon>Bacteria</taxon>
        <taxon>Bacillati</taxon>
        <taxon>Actinomycetota</taxon>
        <taxon>Actinomycetes</taxon>
        <taxon>Bifidobacteriales</taxon>
        <taxon>Bifidobacteriaceae</taxon>
        <taxon>Bifidobacterium</taxon>
    </lineage>
</organism>
<evidence type="ECO:0000256" key="2">
    <source>
        <dbReference type="SAM" id="MobiDB-lite"/>
    </source>
</evidence>
<feature type="compositionally biased region" description="Low complexity" evidence="2">
    <location>
        <begin position="1"/>
        <end position="12"/>
    </location>
</feature>
<dbReference type="InterPro" id="IPR043129">
    <property type="entry name" value="ATPase_NBD"/>
</dbReference>
<comment type="similarity">
    <text evidence="1">Belongs to the ROK (NagC/XylR) family.</text>
</comment>
<dbReference type="Pfam" id="PF00480">
    <property type="entry name" value="ROK"/>
    <property type="match status" value="1"/>
</dbReference>
<proteinExistence type="inferred from homology"/>
<gene>
    <name evidence="3" type="ORF">BBIA_1977</name>
</gene>
<feature type="non-terminal residue" evidence="3">
    <location>
        <position position="1"/>
    </location>
</feature>
<dbReference type="AlphaFoldDB" id="A0A086ZWN8"/>
<evidence type="ECO:0000313" key="3">
    <source>
        <dbReference type="EMBL" id="KFI50938.1"/>
    </source>
</evidence>
<dbReference type="Proteomes" id="UP000029108">
    <property type="component" value="Unassembled WGS sequence"/>
</dbReference>
<dbReference type="Gene3D" id="3.30.420.40">
    <property type="match status" value="1"/>
</dbReference>
<dbReference type="STRING" id="1437608.GCA_000771645_00351"/>
<name>A0A086ZWN8_9BIFI</name>